<dbReference type="RefSeq" id="WP_183316817.1">
    <property type="nucleotide sequence ID" value="NZ_JACIEN010000002.1"/>
</dbReference>
<dbReference type="EMBL" id="JACIEN010000002">
    <property type="protein sequence ID" value="MBB4017507.1"/>
    <property type="molecule type" value="Genomic_DNA"/>
</dbReference>
<reference evidence="2 3" key="1">
    <citation type="submission" date="2020-08" db="EMBL/GenBank/DDBJ databases">
        <title>Genomic Encyclopedia of Type Strains, Phase IV (KMG-IV): sequencing the most valuable type-strain genomes for metagenomic binning, comparative biology and taxonomic classification.</title>
        <authorList>
            <person name="Goeker M."/>
        </authorList>
    </citation>
    <scope>NUCLEOTIDE SEQUENCE [LARGE SCALE GENOMIC DNA]</scope>
    <source>
        <strain evidence="2 3">DSM 103737</strain>
    </source>
</reference>
<name>A0A840C528_9HYPH</name>
<comment type="caution">
    <text evidence="2">The sequence shown here is derived from an EMBL/GenBank/DDBJ whole genome shotgun (WGS) entry which is preliminary data.</text>
</comment>
<keyword evidence="3" id="KW-1185">Reference proteome</keyword>
<feature type="transmembrane region" description="Helical" evidence="1">
    <location>
        <begin position="16"/>
        <end position="38"/>
    </location>
</feature>
<evidence type="ECO:0000256" key="1">
    <source>
        <dbReference type="SAM" id="Phobius"/>
    </source>
</evidence>
<accession>A0A840C528</accession>
<keyword evidence="1" id="KW-0472">Membrane</keyword>
<organism evidence="2 3">
    <name type="scientific">Chelatococcus caeni</name>
    <dbReference type="NCBI Taxonomy" id="1348468"/>
    <lineage>
        <taxon>Bacteria</taxon>
        <taxon>Pseudomonadati</taxon>
        <taxon>Pseudomonadota</taxon>
        <taxon>Alphaproteobacteria</taxon>
        <taxon>Hyphomicrobiales</taxon>
        <taxon>Chelatococcaceae</taxon>
        <taxon>Chelatococcus</taxon>
    </lineage>
</organism>
<evidence type="ECO:0000313" key="3">
    <source>
        <dbReference type="Proteomes" id="UP000577362"/>
    </source>
</evidence>
<protein>
    <recommendedName>
        <fullName evidence="4">Tripartite tricarboxylate transporter TctB family protein</fullName>
    </recommendedName>
</protein>
<feature type="transmembrane region" description="Helical" evidence="1">
    <location>
        <begin position="98"/>
        <end position="115"/>
    </location>
</feature>
<keyword evidence="1" id="KW-1133">Transmembrane helix</keyword>
<dbReference type="AlphaFoldDB" id="A0A840C528"/>
<feature type="transmembrane region" description="Helical" evidence="1">
    <location>
        <begin position="183"/>
        <end position="200"/>
    </location>
</feature>
<gene>
    <name evidence="2" type="ORF">GGR16_002536</name>
</gene>
<feature type="transmembrane region" description="Helical" evidence="1">
    <location>
        <begin position="150"/>
        <end position="171"/>
    </location>
</feature>
<evidence type="ECO:0008006" key="4">
    <source>
        <dbReference type="Google" id="ProtNLM"/>
    </source>
</evidence>
<dbReference type="Proteomes" id="UP000577362">
    <property type="component" value="Unassembled WGS sequence"/>
</dbReference>
<sequence length="254" mass="26968">MSRNDQSVPGLRKADFWTGLVLVAISVFMLVETLGYPLEGSYAGVRNAWYVSPALLPLIVSAFLILLSCSLLATAVRAGAASAALADVTPRALRGHAGAARDIWIVAFVLGGYIYCLVPYVDFTAATALTLLTLAAAYHLPTARVRKAGLAVFACAIAAVLLATFAAGWRPQPRSTGADLRDLAVWAAFLAAAVSVAWAAGAPERRRWRRCLVVALGTSLILSVVFKWGLLVPLPVEGVTINTLDAARRLLLLR</sequence>
<feature type="transmembrane region" description="Helical" evidence="1">
    <location>
        <begin position="121"/>
        <end position="138"/>
    </location>
</feature>
<proteinExistence type="predicted"/>
<evidence type="ECO:0000313" key="2">
    <source>
        <dbReference type="EMBL" id="MBB4017507.1"/>
    </source>
</evidence>
<feature type="transmembrane region" description="Helical" evidence="1">
    <location>
        <begin position="58"/>
        <end position="86"/>
    </location>
</feature>
<keyword evidence="1" id="KW-0812">Transmembrane</keyword>
<feature type="transmembrane region" description="Helical" evidence="1">
    <location>
        <begin position="212"/>
        <end position="230"/>
    </location>
</feature>